<dbReference type="STRING" id="154538.A0A1M2V8N1"/>
<evidence type="ECO:0000313" key="2">
    <source>
        <dbReference type="EMBL" id="OJT03978.1"/>
    </source>
</evidence>
<name>A0A1M2V8N1_TRAPU</name>
<sequence length="595" mass="67126">MFDKIVVYIRKKRSRADALSHRTRAPTSVEHLPRRPQIPDGDHPEDPCHDAAAHDRDEPTHTQNAFTPPVSAGDPIMDSFTLGNTWNSFASINKLPAELLVDILLCTRLGSWFSEDRPAEPIRHMLVCRHWRDVVVDHACFWCTIDIRKSTEWFKLALSRSRQAALHLRAHNPITLASAFPDLKPHLPRILILEILCGSREEIRDLCPLLFSRLKSLTRFKIRGHSALCALVLPPERYPQLMCLEIAGLYLQWTAPLLSRLTVLSLTDCIIWPSRMDVDAFLDVLQCGQRLRKLTLTKFMGAACTDTPSRPRCPFALPSLRDLDITDSVLRVRQFAAFLQFPTYSNVRFTAELGTDDLDDGLLGPCELLLSHQLHEIPILRSAEALCLYQSVYSCGVRWIGKYLSLDFSQETIRQAPNAIMETLAETVSSSTIRILTLSIDLLHVSRAVFDSLFDALPCLTFLHLDLAKNKDGGTPLPTRALESLASIPETAGTDTAGEHVQAGDRPEQAHAIVRCRELDFIAIDGFYWHSSEILATVLRCLRVREGRGAQKVGTLEIRMKPGPRAPEDDEQDQRYATQLQEMVSRDYRFISRSG</sequence>
<dbReference type="InterPro" id="IPR032675">
    <property type="entry name" value="LRR_dom_sf"/>
</dbReference>
<dbReference type="EMBL" id="MNAD01001565">
    <property type="protein sequence ID" value="OJT03978.1"/>
    <property type="molecule type" value="Genomic_DNA"/>
</dbReference>
<organism evidence="2 3">
    <name type="scientific">Trametes pubescens</name>
    <name type="common">White-rot fungus</name>
    <dbReference type="NCBI Taxonomy" id="154538"/>
    <lineage>
        <taxon>Eukaryota</taxon>
        <taxon>Fungi</taxon>
        <taxon>Dikarya</taxon>
        <taxon>Basidiomycota</taxon>
        <taxon>Agaricomycotina</taxon>
        <taxon>Agaricomycetes</taxon>
        <taxon>Polyporales</taxon>
        <taxon>Polyporaceae</taxon>
        <taxon>Trametes</taxon>
    </lineage>
</organism>
<keyword evidence="3" id="KW-1185">Reference proteome</keyword>
<dbReference type="OrthoDB" id="2753006at2759"/>
<evidence type="ECO:0000256" key="1">
    <source>
        <dbReference type="SAM" id="MobiDB-lite"/>
    </source>
</evidence>
<comment type="caution">
    <text evidence="2">The sequence shown here is derived from an EMBL/GenBank/DDBJ whole genome shotgun (WGS) entry which is preliminary data.</text>
</comment>
<accession>A0A1M2V8N1</accession>
<reference evidence="2 3" key="1">
    <citation type="submission" date="2016-10" db="EMBL/GenBank/DDBJ databases">
        <title>Genome sequence of the basidiomycete white-rot fungus Trametes pubescens.</title>
        <authorList>
            <person name="Makela M.R."/>
            <person name="Granchi Z."/>
            <person name="Peng M."/>
            <person name="De Vries R.P."/>
            <person name="Grigoriev I."/>
            <person name="Riley R."/>
            <person name="Hilden K."/>
        </authorList>
    </citation>
    <scope>NUCLEOTIDE SEQUENCE [LARGE SCALE GENOMIC DNA]</scope>
    <source>
        <strain evidence="2 3">FBCC735</strain>
    </source>
</reference>
<dbReference type="Gene3D" id="3.80.10.10">
    <property type="entry name" value="Ribonuclease Inhibitor"/>
    <property type="match status" value="1"/>
</dbReference>
<protein>
    <submittedName>
        <fullName evidence="2">Uncharacterized protein</fullName>
    </submittedName>
</protein>
<dbReference type="Gene3D" id="1.20.1280.50">
    <property type="match status" value="1"/>
</dbReference>
<feature type="region of interest" description="Disordered" evidence="1">
    <location>
        <begin position="17"/>
        <end position="69"/>
    </location>
</feature>
<proteinExistence type="predicted"/>
<feature type="compositionally biased region" description="Basic and acidic residues" evidence="1">
    <location>
        <begin position="40"/>
        <end position="60"/>
    </location>
</feature>
<dbReference type="AlphaFoldDB" id="A0A1M2V8N1"/>
<gene>
    <name evidence="2" type="ORF">TRAPUB_5307</name>
</gene>
<evidence type="ECO:0000313" key="3">
    <source>
        <dbReference type="Proteomes" id="UP000184267"/>
    </source>
</evidence>
<dbReference type="Proteomes" id="UP000184267">
    <property type="component" value="Unassembled WGS sequence"/>
</dbReference>
<dbReference type="SUPFAM" id="SSF52047">
    <property type="entry name" value="RNI-like"/>
    <property type="match status" value="1"/>
</dbReference>